<protein>
    <recommendedName>
        <fullName evidence="3 10">Translation initiation factor IF-2</fullName>
    </recommendedName>
</protein>
<proteinExistence type="inferred from homology"/>
<feature type="region of interest" description="Disordered" evidence="13">
    <location>
        <begin position="384"/>
        <end position="407"/>
    </location>
</feature>
<evidence type="ECO:0000256" key="6">
    <source>
        <dbReference type="ARBA" id="ARBA00022741"/>
    </source>
</evidence>
<dbReference type="InterPro" id="IPR015760">
    <property type="entry name" value="TIF_IF2"/>
</dbReference>
<dbReference type="CDD" id="cd01887">
    <property type="entry name" value="IF2_eIF5B"/>
    <property type="match status" value="1"/>
</dbReference>
<evidence type="ECO:0000256" key="5">
    <source>
        <dbReference type="ARBA" id="ARBA00022540"/>
    </source>
</evidence>
<dbReference type="GO" id="GO:0005829">
    <property type="term" value="C:cytosol"/>
    <property type="evidence" value="ECO:0007669"/>
    <property type="project" value="TreeGrafter"/>
</dbReference>
<dbReference type="Pfam" id="PF03144">
    <property type="entry name" value="GTP_EFTU_D2"/>
    <property type="match status" value="1"/>
</dbReference>
<dbReference type="NCBIfam" id="TIGR00487">
    <property type="entry name" value="IF-2"/>
    <property type="match status" value="1"/>
</dbReference>
<feature type="compositionally biased region" description="Basic and acidic residues" evidence="13">
    <location>
        <begin position="90"/>
        <end position="109"/>
    </location>
</feature>
<feature type="compositionally biased region" description="Basic and acidic residues" evidence="13">
    <location>
        <begin position="338"/>
        <end position="350"/>
    </location>
</feature>
<feature type="compositionally biased region" description="Basic residues" evidence="13">
    <location>
        <begin position="186"/>
        <end position="199"/>
    </location>
</feature>
<dbReference type="FunFam" id="3.40.50.300:FF:000019">
    <property type="entry name" value="Translation initiation factor IF-2"/>
    <property type="match status" value="1"/>
</dbReference>
<evidence type="ECO:0000256" key="9">
    <source>
        <dbReference type="ARBA" id="ARBA00025162"/>
    </source>
</evidence>
<dbReference type="FunFam" id="2.40.30.10:FF:000007">
    <property type="entry name" value="Translation initiation factor IF-2"/>
    <property type="match status" value="1"/>
</dbReference>
<dbReference type="GO" id="GO:0005525">
    <property type="term" value="F:GTP binding"/>
    <property type="evidence" value="ECO:0007669"/>
    <property type="project" value="UniProtKB-KW"/>
</dbReference>
<feature type="compositionally biased region" description="Low complexity" evidence="13">
    <location>
        <begin position="255"/>
        <end position="265"/>
    </location>
</feature>
<feature type="region of interest" description="G-domain" evidence="10">
    <location>
        <begin position="494"/>
        <end position="642"/>
    </location>
</feature>
<dbReference type="HAMAP" id="MF_00100_B">
    <property type="entry name" value="IF_2_B"/>
    <property type="match status" value="1"/>
</dbReference>
<dbReference type="PANTHER" id="PTHR43381">
    <property type="entry name" value="TRANSLATION INITIATION FACTOR IF-2-RELATED"/>
    <property type="match status" value="1"/>
</dbReference>
<comment type="function">
    <text evidence="9 10 11">One of the essential components for the initiation of protein synthesis. Protects formylmethionyl-tRNA from spontaneous hydrolysis and promotes its binding to the 30S ribosomal subunits. Also involved in the hydrolysis of GTP during the formation of the 70S ribosomal complex.</text>
</comment>
<feature type="region of interest" description="Disordered" evidence="13">
    <location>
        <begin position="64"/>
        <end position="357"/>
    </location>
</feature>
<evidence type="ECO:0000313" key="16">
    <source>
        <dbReference type="Proteomes" id="UP000244016"/>
    </source>
</evidence>
<feature type="compositionally biased region" description="Basic and acidic residues" evidence="13">
    <location>
        <begin position="208"/>
        <end position="221"/>
    </location>
</feature>
<gene>
    <name evidence="10" type="primary">infB</name>
    <name evidence="15" type="ORF">BLITH_0804</name>
</gene>
<dbReference type="SUPFAM" id="SSF52540">
    <property type="entry name" value="P-loop containing nucleoside triphosphate hydrolases"/>
    <property type="match status" value="1"/>
</dbReference>
<dbReference type="FunFam" id="2.40.30.10:FF:000008">
    <property type="entry name" value="Translation initiation factor IF-2"/>
    <property type="match status" value="1"/>
</dbReference>
<evidence type="ECO:0000259" key="14">
    <source>
        <dbReference type="PROSITE" id="PS51722"/>
    </source>
</evidence>
<dbReference type="CDD" id="cd03702">
    <property type="entry name" value="IF2_mtIF2_II"/>
    <property type="match status" value="1"/>
</dbReference>
<name>A0A2T5G8W6_9BACL</name>
<evidence type="ECO:0000256" key="12">
    <source>
        <dbReference type="RuleBase" id="RU000645"/>
    </source>
</evidence>
<feature type="domain" description="Tr-type G" evidence="14">
    <location>
        <begin position="491"/>
        <end position="660"/>
    </location>
</feature>
<feature type="compositionally biased region" description="Basic and acidic residues" evidence="13">
    <location>
        <begin position="272"/>
        <end position="289"/>
    </location>
</feature>
<evidence type="ECO:0000256" key="11">
    <source>
        <dbReference type="RuleBase" id="RU000644"/>
    </source>
</evidence>
<dbReference type="InterPro" id="IPR009000">
    <property type="entry name" value="Transl_B-barrel_sf"/>
</dbReference>
<dbReference type="SUPFAM" id="SSF52156">
    <property type="entry name" value="Initiation factor IF2/eIF5b, domain 3"/>
    <property type="match status" value="1"/>
</dbReference>
<dbReference type="InterPro" id="IPR053905">
    <property type="entry name" value="EF-G-like_DII"/>
</dbReference>
<evidence type="ECO:0000256" key="7">
    <source>
        <dbReference type="ARBA" id="ARBA00022917"/>
    </source>
</evidence>
<dbReference type="InterPro" id="IPR023115">
    <property type="entry name" value="TIF_IF2_dom3"/>
</dbReference>
<evidence type="ECO:0000256" key="2">
    <source>
        <dbReference type="ARBA" id="ARBA00007733"/>
    </source>
</evidence>
<dbReference type="Pfam" id="PF00009">
    <property type="entry name" value="GTP_EFTU"/>
    <property type="match status" value="1"/>
</dbReference>
<dbReference type="Pfam" id="PF11987">
    <property type="entry name" value="IF-2"/>
    <property type="match status" value="1"/>
</dbReference>
<dbReference type="SUPFAM" id="SSF50447">
    <property type="entry name" value="Translation proteins"/>
    <property type="match status" value="2"/>
</dbReference>
<comment type="similarity">
    <text evidence="2 10 11">Belongs to the TRAFAC class translation factor GTPase superfamily. Classic translation factor GTPase family. IF-2 subfamily.</text>
</comment>
<dbReference type="Pfam" id="PF22042">
    <property type="entry name" value="EF-G_D2"/>
    <property type="match status" value="1"/>
</dbReference>
<keyword evidence="4 10" id="KW-0963">Cytoplasm</keyword>
<dbReference type="InterPro" id="IPR044145">
    <property type="entry name" value="IF2_II"/>
</dbReference>
<comment type="caution">
    <text evidence="15">The sequence shown here is derived from an EMBL/GenBank/DDBJ whole genome shotgun (WGS) entry which is preliminary data.</text>
</comment>
<dbReference type="Pfam" id="PF04760">
    <property type="entry name" value="IF2_N"/>
    <property type="match status" value="2"/>
</dbReference>
<dbReference type="FunFam" id="3.40.50.10050:FF:000001">
    <property type="entry name" value="Translation initiation factor IF-2"/>
    <property type="match status" value="1"/>
</dbReference>
<organism evidence="15 16">
    <name type="scientific">Brockia lithotrophica</name>
    <dbReference type="NCBI Taxonomy" id="933949"/>
    <lineage>
        <taxon>Bacteria</taxon>
        <taxon>Bacillati</taxon>
        <taxon>Bacillota</taxon>
        <taxon>Bacilli</taxon>
        <taxon>Bacillales</taxon>
        <taxon>Bacillales Family X. Incertae Sedis</taxon>
        <taxon>Brockia</taxon>
    </lineage>
</organism>
<evidence type="ECO:0000256" key="8">
    <source>
        <dbReference type="ARBA" id="ARBA00023134"/>
    </source>
</evidence>
<feature type="compositionally biased region" description="Low complexity" evidence="13">
    <location>
        <begin position="69"/>
        <end position="80"/>
    </location>
</feature>
<dbReference type="InterPro" id="IPR000178">
    <property type="entry name" value="TF_IF2_bacterial-like"/>
</dbReference>
<dbReference type="NCBIfam" id="TIGR00231">
    <property type="entry name" value="small_GTP"/>
    <property type="match status" value="1"/>
</dbReference>
<dbReference type="InterPro" id="IPR004161">
    <property type="entry name" value="EFTu-like_2"/>
</dbReference>
<dbReference type="EMBL" id="PEBW01000002">
    <property type="protein sequence ID" value="PTQ52625.1"/>
    <property type="molecule type" value="Genomic_DNA"/>
</dbReference>
<keyword evidence="7 10" id="KW-0648">Protein biosynthesis</keyword>
<dbReference type="Gene3D" id="3.40.50.300">
    <property type="entry name" value="P-loop containing nucleotide triphosphate hydrolases"/>
    <property type="match status" value="1"/>
</dbReference>
<dbReference type="Gene3D" id="3.40.50.10050">
    <property type="entry name" value="Translation initiation factor IF- 2, domain 3"/>
    <property type="match status" value="1"/>
</dbReference>
<dbReference type="InterPro" id="IPR036925">
    <property type="entry name" value="TIF_IF2_dom3_sf"/>
</dbReference>
<evidence type="ECO:0000256" key="10">
    <source>
        <dbReference type="HAMAP-Rule" id="MF_00100"/>
    </source>
</evidence>
<feature type="binding site" evidence="10">
    <location>
        <begin position="600"/>
        <end position="603"/>
    </location>
    <ligand>
        <name>GTP</name>
        <dbReference type="ChEBI" id="CHEBI:37565"/>
    </ligand>
</feature>
<keyword evidence="6 10" id="KW-0547">Nucleotide-binding</keyword>
<dbReference type="CDD" id="cd03692">
    <property type="entry name" value="mtIF2_IVc"/>
    <property type="match status" value="1"/>
</dbReference>
<evidence type="ECO:0000256" key="4">
    <source>
        <dbReference type="ARBA" id="ARBA00022490"/>
    </source>
</evidence>
<dbReference type="InterPro" id="IPR005225">
    <property type="entry name" value="Small_GTP-bd"/>
</dbReference>
<dbReference type="PANTHER" id="PTHR43381:SF5">
    <property type="entry name" value="TR-TYPE G DOMAIN-CONTAINING PROTEIN"/>
    <property type="match status" value="1"/>
</dbReference>
<dbReference type="AlphaFoldDB" id="A0A2T5G8W6"/>
<sequence length="988" mass="108537">MKKLRVYEYARELGMTSKEVITMMRRLGISVQNHMSLVDEEARAKVEAFFAEVRKKAALEKLREEKRQAAQMQTSTATATLPPEETLGGEAKREESAQEERAEVSRIERGTQPPLREGEEETSVRPAKAVPPGEEAEPSGTELEGRGEVGETVPAGGARVEGTTTQTERAASGKSAAEPEVDLSHLKRKRRRNRGKRKAERPATPPATEERAPVVSREERGTAQPAVREALPHAAAENKVSEEPAAAPPTPAQPAPSAAAPAKPELPAPRKRVIEPRKREARPARETRPESAGPAAEGRPSREARPAGRRPAARKLVVPKPPAEAQEEKVERRRPHTAKKEKGAEAEVSKKERKPGKKGVIRERLTEILDDFVGVETDVVEAAPARRRRSKPKRRTLQGAGERPQVRPEKVTLGDRITVAELAERAGLEASEIIKKLFLLGTVVTINQEIDFDTAALVLADFGIEAERETHVDITEFEAYEDEDAPEDLVPRPPVVTVMGHVDHGKTTLLDAIRHSRVAAQEAGGITQHIGAYQVEVGDRKITFLDTPGHEAFTAMRARGAKVTDVVVLVVAADDGVMPQTVEAIDHAKAAGVPIIVAINKIDKPDARPERVKQELTEYGLIPEEWGGDTIFVPVSALKRQGIDELLEMILLVAELRELKANPNRRARGVVLEARLDRGRGPVATLLVQNGTLRQGDALVVGTMFGRVRTMTDDRGRPLKEAPPSTPVEVTGLEGVPEAGDAFMVFEEEEARVIAKARAERRRERELARTRIDLENVFDRLQAGELKELNVILKADVHGSVEALRSALERIQVDGVRVNVVHAGVGAITESDVNLALASHAVIIGFNVRPDANARQLADREKVDIRLYRVIYEAIEEIERALKGMLEPVYEERVIGTLEVREIFRISRLGTVAGCYVRDGKVTRDATIRVIRDGVLIHTGKIASLKRFKDDVREVAAGYECGILLDGFHDVKPGDVFEAFVLEAVQRV</sequence>
<reference evidence="15 16" key="1">
    <citation type="submission" date="2017-08" db="EMBL/GenBank/DDBJ databases">
        <title>Burning lignite coal seam in the remote Altai Mountains harbors a hydrogen-driven thermophilic microbial community.</title>
        <authorList>
            <person name="Kadnikov V.V."/>
            <person name="Mardanov A.V."/>
            <person name="Ivasenko D."/>
            <person name="Beletsky A.V."/>
            <person name="Karnachuk O.V."/>
            <person name="Ravin N.V."/>
        </authorList>
    </citation>
    <scope>NUCLEOTIDE SEQUENCE [LARGE SCALE GENOMIC DNA]</scope>
    <source>
        <strain evidence="15">AL31</strain>
    </source>
</reference>
<evidence type="ECO:0000256" key="13">
    <source>
        <dbReference type="SAM" id="MobiDB-lite"/>
    </source>
</evidence>
<feature type="binding site" evidence="10">
    <location>
        <begin position="500"/>
        <end position="507"/>
    </location>
    <ligand>
        <name>GTP</name>
        <dbReference type="ChEBI" id="CHEBI:37565"/>
    </ligand>
</feature>
<dbReference type="PROSITE" id="PS01176">
    <property type="entry name" value="IF2"/>
    <property type="match status" value="1"/>
</dbReference>
<dbReference type="InterPro" id="IPR000795">
    <property type="entry name" value="T_Tr_GTP-bd_dom"/>
</dbReference>
<dbReference type="GO" id="GO:0003924">
    <property type="term" value="F:GTPase activity"/>
    <property type="evidence" value="ECO:0007669"/>
    <property type="project" value="UniProtKB-UniRule"/>
</dbReference>
<evidence type="ECO:0000256" key="3">
    <source>
        <dbReference type="ARBA" id="ARBA00020675"/>
    </source>
</evidence>
<dbReference type="PROSITE" id="PS51722">
    <property type="entry name" value="G_TR_2"/>
    <property type="match status" value="1"/>
</dbReference>
<feature type="binding site" evidence="10">
    <location>
        <begin position="546"/>
        <end position="550"/>
    </location>
    <ligand>
        <name>GTP</name>
        <dbReference type="ChEBI" id="CHEBI:37565"/>
    </ligand>
</feature>
<dbReference type="InterPro" id="IPR006847">
    <property type="entry name" value="IF2_N"/>
</dbReference>
<accession>A0A2T5G8W6</accession>
<dbReference type="Gene3D" id="2.40.30.10">
    <property type="entry name" value="Translation factors"/>
    <property type="match status" value="2"/>
</dbReference>
<keyword evidence="8 10" id="KW-0342">GTP-binding</keyword>
<evidence type="ECO:0000256" key="1">
    <source>
        <dbReference type="ARBA" id="ARBA00004496"/>
    </source>
</evidence>
<dbReference type="Proteomes" id="UP000244016">
    <property type="component" value="Unassembled WGS sequence"/>
</dbReference>
<comment type="subcellular location">
    <subcellularLocation>
        <location evidence="1 10 12">Cytoplasm</location>
    </subcellularLocation>
</comment>
<dbReference type="InterPro" id="IPR027417">
    <property type="entry name" value="P-loop_NTPase"/>
</dbReference>
<feature type="compositionally biased region" description="Basic residues" evidence="13">
    <location>
        <begin position="385"/>
        <end position="396"/>
    </location>
</feature>
<evidence type="ECO:0000313" key="15">
    <source>
        <dbReference type="EMBL" id="PTQ52625.1"/>
    </source>
</evidence>
<dbReference type="GO" id="GO:0003743">
    <property type="term" value="F:translation initiation factor activity"/>
    <property type="evidence" value="ECO:0007669"/>
    <property type="project" value="UniProtKB-UniRule"/>
</dbReference>
<dbReference type="Gene3D" id="1.10.10.2480">
    <property type="match status" value="1"/>
</dbReference>
<keyword evidence="5 10" id="KW-0396">Initiation factor</keyword>